<keyword evidence="3" id="KW-1185">Reference proteome</keyword>
<sequence>MNNQNLNLSRNAFGRLRLVTDDGTAHDEVVPVRAFPISNPGEGISLVSPEGRELAWIERLDALSAASRALIEEELGAREFMPEIRSIRKVSTYATPSNWSVETDRGDFSFILKGEEDIRRVAGGTLLIADSHGVQFLIRDQYSLDRTSRRILDRFL</sequence>
<dbReference type="Pfam" id="PF08909">
    <property type="entry name" value="DUF1854"/>
    <property type="match status" value="1"/>
</dbReference>
<protein>
    <submittedName>
        <fullName evidence="2">DUF1854 domain-containing protein</fullName>
    </submittedName>
</protein>
<gene>
    <name evidence="2" type="ORF">VVD49_00445</name>
</gene>
<organism evidence="2 3">
    <name type="scientific">Uliginosibacterium silvisoli</name>
    <dbReference type="NCBI Taxonomy" id="3114758"/>
    <lineage>
        <taxon>Bacteria</taxon>
        <taxon>Pseudomonadati</taxon>
        <taxon>Pseudomonadota</taxon>
        <taxon>Betaproteobacteria</taxon>
        <taxon>Rhodocyclales</taxon>
        <taxon>Zoogloeaceae</taxon>
        <taxon>Uliginosibacterium</taxon>
    </lineage>
</organism>
<evidence type="ECO:0000313" key="3">
    <source>
        <dbReference type="Proteomes" id="UP001331561"/>
    </source>
</evidence>
<feature type="domain" description="DUF1854" evidence="1">
    <location>
        <begin position="26"/>
        <end position="155"/>
    </location>
</feature>
<dbReference type="RefSeq" id="WP_327597147.1">
    <property type="nucleotide sequence ID" value="NZ_JAYXHS010000001.1"/>
</dbReference>
<dbReference type="InterPro" id="IPR015005">
    <property type="entry name" value="DUF1854"/>
</dbReference>
<accession>A0ABU6JY00</accession>
<dbReference type="Proteomes" id="UP001331561">
    <property type="component" value="Unassembled WGS sequence"/>
</dbReference>
<reference evidence="2 3" key="1">
    <citation type="submission" date="2024-01" db="EMBL/GenBank/DDBJ databases">
        <title>Uliginosibacterium soil sp. nov.</title>
        <authorList>
            <person name="Lv Y."/>
        </authorList>
    </citation>
    <scope>NUCLEOTIDE SEQUENCE [LARGE SCALE GENOMIC DNA]</scope>
    <source>
        <strain evidence="2 3">H3</strain>
    </source>
</reference>
<evidence type="ECO:0000259" key="1">
    <source>
        <dbReference type="Pfam" id="PF08909"/>
    </source>
</evidence>
<dbReference type="EMBL" id="JAYXHS010000001">
    <property type="protein sequence ID" value="MEC5384164.1"/>
    <property type="molecule type" value="Genomic_DNA"/>
</dbReference>
<proteinExistence type="predicted"/>
<evidence type="ECO:0000313" key="2">
    <source>
        <dbReference type="EMBL" id="MEC5384164.1"/>
    </source>
</evidence>
<comment type="caution">
    <text evidence="2">The sequence shown here is derived from an EMBL/GenBank/DDBJ whole genome shotgun (WGS) entry which is preliminary data.</text>
</comment>
<name>A0ABU6JY00_9RHOO</name>